<dbReference type="EMBL" id="GBRH01256733">
    <property type="protein sequence ID" value="JAD41162.1"/>
    <property type="molecule type" value="Transcribed_RNA"/>
</dbReference>
<organism evidence="1">
    <name type="scientific">Arundo donax</name>
    <name type="common">Giant reed</name>
    <name type="synonym">Donax arundinaceus</name>
    <dbReference type="NCBI Taxonomy" id="35708"/>
    <lineage>
        <taxon>Eukaryota</taxon>
        <taxon>Viridiplantae</taxon>
        <taxon>Streptophyta</taxon>
        <taxon>Embryophyta</taxon>
        <taxon>Tracheophyta</taxon>
        <taxon>Spermatophyta</taxon>
        <taxon>Magnoliopsida</taxon>
        <taxon>Liliopsida</taxon>
        <taxon>Poales</taxon>
        <taxon>Poaceae</taxon>
        <taxon>PACMAD clade</taxon>
        <taxon>Arundinoideae</taxon>
        <taxon>Arundineae</taxon>
        <taxon>Arundo</taxon>
    </lineage>
</organism>
<reference evidence="1" key="2">
    <citation type="journal article" date="2015" name="Data Brief">
        <title>Shoot transcriptome of the giant reed, Arundo donax.</title>
        <authorList>
            <person name="Barrero R.A."/>
            <person name="Guerrero F.D."/>
            <person name="Moolhuijzen P."/>
            <person name="Goolsby J.A."/>
            <person name="Tidwell J."/>
            <person name="Bellgard S.E."/>
            <person name="Bellgard M.I."/>
        </authorList>
    </citation>
    <scope>NUCLEOTIDE SEQUENCE</scope>
    <source>
        <tissue evidence="1">Shoot tissue taken approximately 20 cm above the soil surface</tissue>
    </source>
</reference>
<reference evidence="1" key="1">
    <citation type="submission" date="2014-09" db="EMBL/GenBank/DDBJ databases">
        <authorList>
            <person name="Magalhaes I.L.F."/>
            <person name="Oliveira U."/>
            <person name="Santos F.R."/>
            <person name="Vidigal T.H.D.A."/>
            <person name="Brescovit A.D."/>
            <person name="Santos A.J."/>
        </authorList>
    </citation>
    <scope>NUCLEOTIDE SEQUENCE</scope>
    <source>
        <tissue evidence="1">Shoot tissue taken approximately 20 cm above the soil surface</tissue>
    </source>
</reference>
<proteinExistence type="predicted"/>
<name>A0A0A9A297_ARUDO</name>
<sequence>MWSKLSQRWIRHFKITRLIELIGFS</sequence>
<protein>
    <submittedName>
        <fullName evidence="1">Uncharacterized protein</fullName>
    </submittedName>
</protein>
<evidence type="ECO:0000313" key="1">
    <source>
        <dbReference type="EMBL" id="JAD41162.1"/>
    </source>
</evidence>
<accession>A0A0A9A297</accession>
<dbReference type="AlphaFoldDB" id="A0A0A9A297"/>